<dbReference type="RefSeq" id="WP_341979564.1">
    <property type="nucleotide sequence ID" value="NZ_JBBYAF010000002.1"/>
</dbReference>
<dbReference type="EMBL" id="JBBYAF010000002">
    <property type="protein sequence ID" value="MEL3970894.1"/>
    <property type="molecule type" value="Genomic_DNA"/>
</dbReference>
<feature type="transmembrane region" description="Helical" evidence="3">
    <location>
        <begin position="13"/>
        <end position="32"/>
    </location>
</feature>
<dbReference type="InterPro" id="IPR012902">
    <property type="entry name" value="N_methyl_site"/>
</dbReference>
<protein>
    <submittedName>
        <fullName evidence="4">Prepilin-type N-terminal cleavage/methylation domain-containing protein</fullName>
    </submittedName>
</protein>
<organism evidence="4 5">
    <name type="scientific">Rossellomorea oryzaecorticis</name>
    <dbReference type="NCBI Taxonomy" id="1396505"/>
    <lineage>
        <taxon>Bacteria</taxon>
        <taxon>Bacillati</taxon>
        <taxon>Bacillota</taxon>
        <taxon>Bacilli</taxon>
        <taxon>Bacillales</taxon>
        <taxon>Bacillaceae</taxon>
        <taxon>Rossellomorea</taxon>
    </lineage>
</organism>
<dbReference type="Pfam" id="PF07963">
    <property type="entry name" value="N_methyl"/>
    <property type="match status" value="1"/>
</dbReference>
<evidence type="ECO:0000256" key="3">
    <source>
        <dbReference type="SAM" id="Phobius"/>
    </source>
</evidence>
<accession>A0ABU9K6L3</accession>
<evidence type="ECO:0000256" key="1">
    <source>
        <dbReference type="ARBA" id="ARBA00004241"/>
    </source>
</evidence>
<keyword evidence="5" id="KW-1185">Reference proteome</keyword>
<dbReference type="Proteomes" id="UP001389717">
    <property type="component" value="Unassembled WGS sequence"/>
</dbReference>
<gene>
    <name evidence="4" type="ORF">AAEO50_01265</name>
</gene>
<keyword evidence="2" id="KW-0178">Competence</keyword>
<comment type="subcellular location">
    <subcellularLocation>
        <location evidence="1">Cell surface</location>
    </subcellularLocation>
</comment>
<reference evidence="4 5" key="1">
    <citation type="submission" date="2024-04" db="EMBL/GenBank/DDBJ databases">
        <title>Bacillus oryzaecorticis sp. nov., a moderately halophilic bacterium isolated from rice husks.</title>
        <authorList>
            <person name="Zhu H.-S."/>
        </authorList>
    </citation>
    <scope>NUCLEOTIDE SEQUENCE [LARGE SCALE GENOMIC DNA]</scope>
    <source>
        <strain evidence="4 5">ZC255</strain>
    </source>
</reference>
<comment type="caution">
    <text evidence="4">The sequence shown here is derived from an EMBL/GenBank/DDBJ whole genome shotgun (WGS) entry which is preliminary data.</text>
</comment>
<keyword evidence="3" id="KW-0472">Membrane</keyword>
<dbReference type="NCBIfam" id="TIGR02532">
    <property type="entry name" value="IV_pilin_GFxxxE"/>
    <property type="match status" value="1"/>
</dbReference>
<evidence type="ECO:0000256" key="2">
    <source>
        <dbReference type="ARBA" id="ARBA00023287"/>
    </source>
</evidence>
<keyword evidence="3" id="KW-1133">Transmembrane helix</keyword>
<evidence type="ECO:0000313" key="5">
    <source>
        <dbReference type="Proteomes" id="UP001389717"/>
    </source>
</evidence>
<keyword evidence="3" id="KW-0812">Transmembrane</keyword>
<name>A0ABU9K6L3_9BACI</name>
<evidence type="ECO:0000313" key="4">
    <source>
        <dbReference type="EMBL" id="MEL3970894.1"/>
    </source>
</evidence>
<sequence>MIKNQNGLTLIEVLASLALLSVIGLVLWNVFFQGLSYSKKAVSQTAMQQEANMISMELTRIHQSHSTYRLVNTDCSIEIYDSESSPQPFDTFSHSELCISGITEEIDSSNSRDLVLTLHDKEHPENKFELTTTLYKLKGSSNNEN</sequence>
<proteinExistence type="predicted"/>